<sequence>MPDNHRPPPQQQEVTETTSPDGTRGPSSASSKLTMAAFFVGGAVVGRLTHKLSDPYQCSELFGDGGLSKHFCPIQSPSSTLSAEARPPFDFRNTRRMSGGRDDMISCKCTCEYISDNDPDTDYTVGDMGAHSNRFASSSKTCQTSAFSFQHHSSCPALGLFVPSTQVGGGKDGEGTATDEGALVEGESASGPRSTAKGVLRSAAFSGLSTTRESQ</sequence>
<proteinExistence type="predicted"/>
<evidence type="ECO:0000256" key="1">
    <source>
        <dbReference type="SAM" id="MobiDB-lite"/>
    </source>
</evidence>
<reference evidence="3" key="2">
    <citation type="submission" date="2013-12" db="EMBL/GenBank/DDBJ databases">
        <title>Evolution of pathogenesis and genome organization in the Tremellales.</title>
        <authorList>
            <person name="Cuomo C."/>
            <person name="Litvintseva A."/>
            <person name="Heitman J."/>
            <person name="Chen Y."/>
            <person name="Sun S."/>
            <person name="Springer D."/>
            <person name="Dromer F."/>
            <person name="Young S."/>
            <person name="Zeng Q."/>
            <person name="Chapman S."/>
            <person name="Gujja S."/>
            <person name="Saif S."/>
            <person name="Birren B."/>
        </authorList>
    </citation>
    <scope>NUCLEOTIDE SEQUENCE [LARGE SCALE GENOMIC DNA]</scope>
    <source>
        <strain evidence="3">BCC8398</strain>
    </source>
</reference>
<dbReference type="EMBL" id="KV700122">
    <property type="protein sequence ID" value="OCF37689.1"/>
    <property type="molecule type" value="Genomic_DNA"/>
</dbReference>
<evidence type="ECO:0000313" key="3">
    <source>
        <dbReference type="Proteomes" id="UP000092666"/>
    </source>
</evidence>
<reference evidence="2 3" key="1">
    <citation type="submission" date="2013-07" db="EMBL/GenBank/DDBJ databases">
        <title>The Genome Sequence of Cryptococcus heveanensis BCC8398.</title>
        <authorList>
            <consortium name="The Broad Institute Genome Sequencing Platform"/>
            <person name="Cuomo C."/>
            <person name="Litvintseva A."/>
            <person name="Chen Y."/>
            <person name="Heitman J."/>
            <person name="Sun S."/>
            <person name="Springer D."/>
            <person name="Dromer F."/>
            <person name="Young S.K."/>
            <person name="Zeng Q."/>
            <person name="Gargeya S."/>
            <person name="Fitzgerald M."/>
            <person name="Abouelleil A."/>
            <person name="Alvarado L."/>
            <person name="Berlin A.M."/>
            <person name="Chapman S.B."/>
            <person name="Dewar J."/>
            <person name="Goldberg J."/>
            <person name="Griggs A."/>
            <person name="Gujja S."/>
            <person name="Hansen M."/>
            <person name="Howarth C."/>
            <person name="Imamovic A."/>
            <person name="Larimer J."/>
            <person name="McCowan C."/>
            <person name="Murphy C."/>
            <person name="Pearson M."/>
            <person name="Priest M."/>
            <person name="Roberts A."/>
            <person name="Saif S."/>
            <person name="Shea T."/>
            <person name="Sykes S."/>
            <person name="Wortman J."/>
            <person name="Nusbaum C."/>
            <person name="Birren B."/>
        </authorList>
    </citation>
    <scope>NUCLEOTIDE SEQUENCE [LARGE SCALE GENOMIC DNA]</scope>
    <source>
        <strain evidence="2 3">BCC8398</strain>
    </source>
</reference>
<name>A0A1B9H351_9TREE</name>
<evidence type="ECO:0000313" key="2">
    <source>
        <dbReference type="EMBL" id="OCF37689.1"/>
    </source>
</evidence>
<protein>
    <submittedName>
        <fullName evidence="2">Uncharacterized protein</fullName>
    </submittedName>
</protein>
<dbReference type="Proteomes" id="UP000092666">
    <property type="component" value="Unassembled WGS sequence"/>
</dbReference>
<feature type="compositionally biased region" description="Polar residues" evidence="1">
    <location>
        <begin position="11"/>
        <end position="30"/>
    </location>
</feature>
<organism evidence="2 3">
    <name type="scientific">Kwoniella heveanensis BCC8398</name>
    <dbReference type="NCBI Taxonomy" id="1296120"/>
    <lineage>
        <taxon>Eukaryota</taxon>
        <taxon>Fungi</taxon>
        <taxon>Dikarya</taxon>
        <taxon>Basidiomycota</taxon>
        <taxon>Agaricomycotina</taxon>
        <taxon>Tremellomycetes</taxon>
        <taxon>Tremellales</taxon>
        <taxon>Cryptococcaceae</taxon>
        <taxon>Kwoniella</taxon>
    </lineage>
</organism>
<keyword evidence="3" id="KW-1185">Reference proteome</keyword>
<dbReference type="AlphaFoldDB" id="A0A1B9H351"/>
<feature type="region of interest" description="Disordered" evidence="1">
    <location>
        <begin position="1"/>
        <end position="30"/>
    </location>
</feature>
<gene>
    <name evidence="2" type="ORF">I316_00816</name>
</gene>
<feature type="region of interest" description="Disordered" evidence="1">
    <location>
        <begin position="166"/>
        <end position="198"/>
    </location>
</feature>
<accession>A0A1B9H351</accession>